<dbReference type="RefSeq" id="WP_039768674.1">
    <property type="nucleotide sequence ID" value="NZ_BJLA01000006.1"/>
</dbReference>
<gene>
    <name evidence="1" type="ORF">CDIOL_21790</name>
</gene>
<name>A0AAV3W2K1_9CLOT</name>
<accession>A0AAV3W2K1</accession>
<evidence type="ECO:0008006" key="3">
    <source>
        <dbReference type="Google" id="ProtNLM"/>
    </source>
</evidence>
<proteinExistence type="predicted"/>
<keyword evidence="2" id="KW-1185">Reference proteome</keyword>
<dbReference type="Proteomes" id="UP000325212">
    <property type="component" value="Unassembled WGS sequence"/>
</dbReference>
<comment type="caution">
    <text evidence="1">The sequence shown here is derived from an EMBL/GenBank/DDBJ whole genome shotgun (WGS) entry which is preliminary data.</text>
</comment>
<evidence type="ECO:0000313" key="2">
    <source>
        <dbReference type="Proteomes" id="UP000325212"/>
    </source>
</evidence>
<evidence type="ECO:0000313" key="1">
    <source>
        <dbReference type="EMBL" id="GEA31256.1"/>
    </source>
</evidence>
<organism evidence="1 2">
    <name type="scientific">Clostridium diolis</name>
    <dbReference type="NCBI Taxonomy" id="223919"/>
    <lineage>
        <taxon>Bacteria</taxon>
        <taxon>Bacillati</taxon>
        <taxon>Bacillota</taxon>
        <taxon>Clostridia</taxon>
        <taxon>Eubacteriales</taxon>
        <taxon>Clostridiaceae</taxon>
        <taxon>Clostridium</taxon>
    </lineage>
</organism>
<dbReference type="AlphaFoldDB" id="A0AAV3W2K1"/>
<dbReference type="EMBL" id="BJLA01000006">
    <property type="protein sequence ID" value="GEA31256.1"/>
    <property type="molecule type" value="Genomic_DNA"/>
</dbReference>
<reference evidence="1 2" key="1">
    <citation type="submission" date="2019-06" db="EMBL/GenBank/DDBJ databases">
        <title>Draft genome sequence of Clostridium diolis DSM 15410.</title>
        <authorList>
            <person name="Kobayashi H."/>
            <person name="Tanizawa Y."/>
            <person name="Tohno M."/>
        </authorList>
    </citation>
    <scope>NUCLEOTIDE SEQUENCE [LARGE SCALE GENOMIC DNA]</scope>
    <source>
        <strain evidence="1 2">DSM 15410</strain>
    </source>
</reference>
<sequence>MQQIEMNFVIFDEDSVQKGFDEFKVLVESELEIFHDKAIITFYTDDIYITKEFSNYVIALSAAGA</sequence>
<protein>
    <recommendedName>
        <fullName evidence="3">Sporulation protein Cse60</fullName>
    </recommendedName>
</protein>